<keyword evidence="2" id="KW-1185">Reference proteome</keyword>
<dbReference type="STRING" id="857342.A0A2T3ASM6"/>
<dbReference type="Proteomes" id="UP000241818">
    <property type="component" value="Unassembled WGS sequence"/>
</dbReference>
<sequence length="346" mass="40815">MSRRAKQVRALTMQNDGRYIAERSTSSPLLNLPAEIRARIWDIALGHRTIHIKFAPARPWEPMRWRSGRGPAYRECEGKFTYIVCEAEVSEEEAYRYSLSAEYEQYMETQGAGEDKRLSRDRHSLCYRCYEDSDDNFRPLHDLDGTERVHGGGPKDIARLTSNRLPIALLRTCRQAYSEINPIFWNTTTWSFTHSLAFSQFMHHRNSVQRSLMKRLHLDVNFAYGQGHWEYGWYSVLNKVMLENFPSLEVLHLDFGRVQQIPFHCRELECYRHIPYSQYGINKLLDLSYLPLTQVSVICTEIRNMSRLEIEHHIRLDMAESIHTRLLDYQGRQEAKQRTRNLILMP</sequence>
<dbReference type="EMBL" id="KZ679016">
    <property type="protein sequence ID" value="PSS10462.1"/>
    <property type="molecule type" value="Genomic_DNA"/>
</dbReference>
<dbReference type="GeneID" id="36577475"/>
<gene>
    <name evidence="1" type="ORF">M430DRAFT_68952</name>
</gene>
<protein>
    <submittedName>
        <fullName evidence="1">Uncharacterized protein</fullName>
    </submittedName>
</protein>
<dbReference type="OrthoDB" id="5413827at2759"/>
<accession>A0A2T3ASM6</accession>
<evidence type="ECO:0000313" key="2">
    <source>
        <dbReference type="Proteomes" id="UP000241818"/>
    </source>
</evidence>
<evidence type="ECO:0000313" key="1">
    <source>
        <dbReference type="EMBL" id="PSS10462.1"/>
    </source>
</evidence>
<name>A0A2T3ASM6_AMORE</name>
<proteinExistence type="predicted"/>
<dbReference type="RefSeq" id="XP_024717641.1">
    <property type="nucleotide sequence ID" value="XM_024869394.1"/>
</dbReference>
<dbReference type="AlphaFoldDB" id="A0A2T3ASM6"/>
<reference evidence="1 2" key="1">
    <citation type="journal article" date="2018" name="New Phytol.">
        <title>Comparative genomics and transcriptomics depict ericoid mycorrhizal fungi as versatile saprotrophs and plant mutualists.</title>
        <authorList>
            <person name="Martino E."/>
            <person name="Morin E."/>
            <person name="Grelet G.A."/>
            <person name="Kuo A."/>
            <person name="Kohler A."/>
            <person name="Daghino S."/>
            <person name="Barry K.W."/>
            <person name="Cichocki N."/>
            <person name="Clum A."/>
            <person name="Dockter R.B."/>
            <person name="Hainaut M."/>
            <person name="Kuo R.C."/>
            <person name="LaButti K."/>
            <person name="Lindahl B.D."/>
            <person name="Lindquist E.A."/>
            <person name="Lipzen A."/>
            <person name="Khouja H.R."/>
            <person name="Magnuson J."/>
            <person name="Murat C."/>
            <person name="Ohm R.A."/>
            <person name="Singer S.W."/>
            <person name="Spatafora J.W."/>
            <person name="Wang M."/>
            <person name="Veneault-Fourrey C."/>
            <person name="Henrissat B."/>
            <person name="Grigoriev I.V."/>
            <person name="Martin F.M."/>
            <person name="Perotto S."/>
        </authorList>
    </citation>
    <scope>NUCLEOTIDE SEQUENCE [LARGE SCALE GENOMIC DNA]</scope>
    <source>
        <strain evidence="1 2">ATCC 22711</strain>
    </source>
</reference>
<organism evidence="1 2">
    <name type="scientific">Amorphotheca resinae ATCC 22711</name>
    <dbReference type="NCBI Taxonomy" id="857342"/>
    <lineage>
        <taxon>Eukaryota</taxon>
        <taxon>Fungi</taxon>
        <taxon>Dikarya</taxon>
        <taxon>Ascomycota</taxon>
        <taxon>Pezizomycotina</taxon>
        <taxon>Leotiomycetes</taxon>
        <taxon>Helotiales</taxon>
        <taxon>Amorphothecaceae</taxon>
        <taxon>Amorphotheca</taxon>
    </lineage>
</organism>
<dbReference type="PANTHER" id="PTHR38790">
    <property type="entry name" value="2EXR DOMAIN-CONTAINING PROTEIN-RELATED"/>
    <property type="match status" value="1"/>
</dbReference>
<dbReference type="InParanoid" id="A0A2T3ASM6"/>